<feature type="region of interest" description="Disordered" evidence="1">
    <location>
        <begin position="1"/>
        <end position="48"/>
    </location>
</feature>
<name>A0AAE0BGD7_9CHLO</name>
<sequence>MSDDESGTSDPVPGTDLVAIDSGAAEEEESTEEEGEQETSNDDNASRSLMLRLSEEVLKNRNALTMVMRQHDKLCEAFRNLYESLKSSTSSVSQSDTASPPPTPARSSSGVYEAVQQNSVGVDQIG</sequence>
<comment type="caution">
    <text evidence="2">The sequence shown here is derived from an EMBL/GenBank/DDBJ whole genome shotgun (WGS) entry which is preliminary data.</text>
</comment>
<evidence type="ECO:0000313" key="2">
    <source>
        <dbReference type="EMBL" id="KAK3236071.1"/>
    </source>
</evidence>
<dbReference type="AlphaFoldDB" id="A0AAE0BGD7"/>
<feature type="compositionally biased region" description="Polar residues" evidence="1">
    <location>
        <begin position="115"/>
        <end position="126"/>
    </location>
</feature>
<evidence type="ECO:0000256" key="1">
    <source>
        <dbReference type="SAM" id="MobiDB-lite"/>
    </source>
</evidence>
<proteinExistence type="predicted"/>
<reference evidence="2 3" key="1">
    <citation type="journal article" date="2015" name="Genome Biol. Evol.">
        <title>Comparative Genomics of a Bacterivorous Green Alga Reveals Evolutionary Causalities and Consequences of Phago-Mixotrophic Mode of Nutrition.</title>
        <authorList>
            <person name="Burns J.A."/>
            <person name="Paasch A."/>
            <person name="Narechania A."/>
            <person name="Kim E."/>
        </authorList>
    </citation>
    <scope>NUCLEOTIDE SEQUENCE [LARGE SCALE GENOMIC DNA]</scope>
    <source>
        <strain evidence="2 3">PLY_AMNH</strain>
    </source>
</reference>
<dbReference type="Proteomes" id="UP001190700">
    <property type="component" value="Unassembled WGS sequence"/>
</dbReference>
<accession>A0AAE0BGD7</accession>
<keyword evidence="3" id="KW-1185">Reference proteome</keyword>
<dbReference type="EMBL" id="LGRX02035165">
    <property type="protein sequence ID" value="KAK3236071.1"/>
    <property type="molecule type" value="Genomic_DNA"/>
</dbReference>
<organism evidence="2 3">
    <name type="scientific">Cymbomonas tetramitiformis</name>
    <dbReference type="NCBI Taxonomy" id="36881"/>
    <lineage>
        <taxon>Eukaryota</taxon>
        <taxon>Viridiplantae</taxon>
        <taxon>Chlorophyta</taxon>
        <taxon>Pyramimonadophyceae</taxon>
        <taxon>Pyramimonadales</taxon>
        <taxon>Pyramimonadaceae</taxon>
        <taxon>Cymbomonas</taxon>
    </lineage>
</organism>
<gene>
    <name evidence="2" type="ORF">CYMTET_53768</name>
</gene>
<evidence type="ECO:0000313" key="3">
    <source>
        <dbReference type="Proteomes" id="UP001190700"/>
    </source>
</evidence>
<feature type="compositionally biased region" description="Low complexity" evidence="1">
    <location>
        <begin position="85"/>
        <end position="98"/>
    </location>
</feature>
<feature type="region of interest" description="Disordered" evidence="1">
    <location>
        <begin position="85"/>
        <end position="126"/>
    </location>
</feature>
<feature type="compositionally biased region" description="Acidic residues" evidence="1">
    <location>
        <begin position="24"/>
        <end position="41"/>
    </location>
</feature>
<protein>
    <submittedName>
        <fullName evidence="2">Uncharacterized protein</fullName>
    </submittedName>
</protein>